<keyword evidence="1" id="KW-1133">Transmembrane helix</keyword>
<dbReference type="Pfam" id="PF07254">
    <property type="entry name" value="Cpta_toxin"/>
    <property type="match status" value="1"/>
</dbReference>
<keyword evidence="1" id="KW-0472">Membrane</keyword>
<feature type="transmembrane region" description="Helical" evidence="1">
    <location>
        <begin position="80"/>
        <end position="100"/>
    </location>
</feature>
<name>C7RTN0_ACCRE</name>
<dbReference type="STRING" id="522306.CAP2UW1_1541"/>
<accession>C7RTN0</accession>
<dbReference type="AlphaFoldDB" id="C7RTN0"/>
<organism evidence="2">
    <name type="scientific">Accumulibacter regalis</name>
    <dbReference type="NCBI Taxonomy" id="522306"/>
    <lineage>
        <taxon>Bacteria</taxon>
        <taxon>Pseudomonadati</taxon>
        <taxon>Pseudomonadota</taxon>
        <taxon>Betaproteobacteria</taxon>
        <taxon>Candidatus Accumulibacter</taxon>
    </lineage>
</organism>
<reference evidence="2" key="2">
    <citation type="submission" date="2009-09" db="EMBL/GenBank/DDBJ databases">
        <title>Complete sequence of chromosome of Candidatus Accumulibacter phosphatis clade IIA str. UW-1.</title>
        <authorList>
            <consortium name="US DOE Joint Genome Institute"/>
            <person name="Martin H.G."/>
            <person name="Ivanova N."/>
            <person name="Kunin V."/>
            <person name="Warnecke F."/>
            <person name="Barry K."/>
            <person name="He S."/>
            <person name="Salamov A."/>
            <person name="Szeto E."/>
            <person name="Dalin E."/>
            <person name="Pangilinan J.L."/>
            <person name="Lapidus A."/>
            <person name="Lowry S."/>
            <person name="Kyrpides N.C."/>
            <person name="McMahon K.D."/>
            <person name="Hugenholtz P."/>
        </authorList>
    </citation>
    <scope>NUCLEOTIDE SEQUENCE [LARGE SCALE GENOMIC DNA]</scope>
    <source>
        <strain evidence="2">UW-1</strain>
    </source>
</reference>
<evidence type="ECO:0008006" key="3">
    <source>
        <dbReference type="Google" id="ProtNLM"/>
    </source>
</evidence>
<sequence length="144" mass="16050">MHFPIHVELCRSRRLTILLILVHALAAGCLWVLPWPALPRCLLLLAVAVSAWLTRHPPPVAGLRLTENGDLLVLSAVGDALSVSIASGTVVFSQLVVLRVRKNEQRRPMTLVLLPDSMSAEQFRVLRLWLRWRAEPKGRVEGDA</sequence>
<dbReference type="InterPro" id="IPR009883">
    <property type="entry name" value="YgfX"/>
</dbReference>
<protein>
    <recommendedName>
        <fullName evidence="3">Toxin CptA</fullName>
    </recommendedName>
</protein>
<feature type="transmembrane region" description="Helical" evidence="1">
    <location>
        <begin position="15"/>
        <end position="33"/>
    </location>
</feature>
<dbReference type="KEGG" id="app:CAP2UW1_1541"/>
<dbReference type="OrthoDB" id="9182772at2"/>
<dbReference type="HOGENOM" id="CLU_140397_1_0_4"/>
<evidence type="ECO:0000256" key="1">
    <source>
        <dbReference type="SAM" id="Phobius"/>
    </source>
</evidence>
<proteinExistence type="predicted"/>
<keyword evidence="1" id="KW-0812">Transmembrane</keyword>
<evidence type="ECO:0000313" key="2">
    <source>
        <dbReference type="EMBL" id="ACV34856.1"/>
    </source>
</evidence>
<gene>
    <name evidence="2" type="ordered locus">CAP2UW1_1541</name>
</gene>
<dbReference type="EMBL" id="CP001715">
    <property type="protein sequence ID" value="ACV34856.1"/>
    <property type="molecule type" value="Genomic_DNA"/>
</dbReference>
<reference evidence="2" key="1">
    <citation type="submission" date="2009-08" db="EMBL/GenBank/DDBJ databases">
        <authorList>
            <consortium name="US DOE Joint Genome Institute"/>
            <person name="Lucas S."/>
            <person name="Copeland A."/>
            <person name="Lapidus A."/>
            <person name="Glavina del Rio T."/>
            <person name="Dalin E."/>
            <person name="Tice H."/>
            <person name="Bruce D."/>
            <person name="Barry K."/>
            <person name="Pitluck S."/>
            <person name="Lowry S."/>
            <person name="Larimer F."/>
            <person name="Land M."/>
            <person name="Hauser L."/>
            <person name="Kyrpides N."/>
            <person name="Ivanova N."/>
            <person name="McMahon K.D."/>
            <person name="Hugenholtz P."/>
        </authorList>
    </citation>
    <scope>NUCLEOTIDE SEQUENCE</scope>
    <source>
        <strain evidence="2">UW-1</strain>
    </source>
</reference>